<evidence type="ECO:0000313" key="3">
    <source>
        <dbReference type="Proteomes" id="UP000253729"/>
    </source>
</evidence>
<evidence type="ECO:0000256" key="1">
    <source>
        <dbReference type="SAM" id="Phobius"/>
    </source>
</evidence>
<feature type="transmembrane region" description="Helical" evidence="1">
    <location>
        <begin position="110"/>
        <end position="127"/>
    </location>
</feature>
<keyword evidence="1" id="KW-0472">Membrane</keyword>
<dbReference type="AlphaFoldDB" id="A0A3F3QCQ4"/>
<keyword evidence="1" id="KW-0812">Transmembrane</keyword>
<keyword evidence="1" id="KW-1133">Transmembrane helix</keyword>
<keyword evidence="3" id="KW-1185">Reference proteome</keyword>
<dbReference type="GeneID" id="38133397"/>
<feature type="transmembrane region" description="Helical" evidence="1">
    <location>
        <begin position="63"/>
        <end position="89"/>
    </location>
</feature>
<protein>
    <submittedName>
        <fullName evidence="2">Uncharacterized protein</fullName>
    </submittedName>
</protein>
<dbReference type="RefSeq" id="XP_026630066.1">
    <property type="nucleotide sequence ID" value="XM_026765041.1"/>
</dbReference>
<dbReference type="Proteomes" id="UP000253729">
    <property type="component" value="Unassembled WGS sequence"/>
</dbReference>
<reference evidence="2 3" key="1">
    <citation type="submission" date="2018-07" db="EMBL/GenBank/DDBJ databases">
        <title>The genomes of Aspergillus section Nigri reveals drivers in fungal speciation.</title>
        <authorList>
            <consortium name="DOE Joint Genome Institute"/>
            <person name="Vesth T.C."/>
            <person name="Nybo J."/>
            <person name="Theobald S."/>
            <person name="Brandl J."/>
            <person name="Frisvad J.C."/>
            <person name="Nielsen K.F."/>
            <person name="Lyhne E.K."/>
            <person name="Kogle M.E."/>
            <person name="Kuo A."/>
            <person name="Riley R."/>
            <person name="Clum A."/>
            <person name="Nolan M."/>
            <person name="Lipzen A."/>
            <person name="Salamov A."/>
            <person name="Henrissat B."/>
            <person name="Wiebenga A."/>
            <person name="De vries R.P."/>
            <person name="Grigoriev I.V."/>
            <person name="Mortensen U.H."/>
            <person name="Andersen M.R."/>
            <person name="Baker S.E."/>
        </authorList>
    </citation>
    <scope>NUCLEOTIDE SEQUENCE [LARGE SCALE GENOMIC DNA]</scope>
    <source>
        <strain evidence="2 3">CBS 139.54b</strain>
    </source>
</reference>
<evidence type="ECO:0000313" key="2">
    <source>
        <dbReference type="EMBL" id="RDH37044.1"/>
    </source>
</evidence>
<name>A0A3F3QCQ4_9EURO</name>
<gene>
    <name evidence="2" type="ORF">BDQ94DRAFT_137354</name>
</gene>
<accession>A0A3F3QCQ4</accession>
<proteinExistence type="predicted"/>
<sequence length="132" mass="15174">MHGAGFRRNTEYKAQTVWNGNAMTRSQESCTKSTERKREDMAGMGALGLGVSVLLWFERFCCFAGYLFFLPCPWLLLWLSFCFLFTPIFHSSNTSFPFGHSGMAVRWRGYGWRYFSVCILLVLYVPHSPSSI</sequence>
<dbReference type="EMBL" id="KZ852036">
    <property type="protein sequence ID" value="RDH37044.1"/>
    <property type="molecule type" value="Genomic_DNA"/>
</dbReference>
<organism evidence="2 3">
    <name type="scientific">Aspergillus welwitschiae</name>
    <dbReference type="NCBI Taxonomy" id="1341132"/>
    <lineage>
        <taxon>Eukaryota</taxon>
        <taxon>Fungi</taxon>
        <taxon>Dikarya</taxon>
        <taxon>Ascomycota</taxon>
        <taxon>Pezizomycotina</taxon>
        <taxon>Eurotiomycetes</taxon>
        <taxon>Eurotiomycetidae</taxon>
        <taxon>Eurotiales</taxon>
        <taxon>Aspergillaceae</taxon>
        <taxon>Aspergillus</taxon>
        <taxon>Aspergillus subgen. Circumdati</taxon>
    </lineage>
</organism>